<dbReference type="OrthoDB" id="47785at2759"/>
<keyword evidence="5" id="KW-0378">Hydrolase</keyword>
<feature type="compositionally biased region" description="Gly residues" evidence="11">
    <location>
        <begin position="134"/>
        <end position="145"/>
    </location>
</feature>
<dbReference type="PROSITE" id="PS50330">
    <property type="entry name" value="UIM"/>
    <property type="match status" value="1"/>
</dbReference>
<dbReference type="Gene3D" id="1.10.287.3990">
    <property type="match status" value="1"/>
</dbReference>
<keyword evidence="13" id="KW-1185">Reference proteome</keyword>
<feature type="compositionally biased region" description="Acidic residues" evidence="11">
    <location>
        <begin position="47"/>
        <end position="56"/>
    </location>
</feature>
<evidence type="ECO:0000256" key="9">
    <source>
        <dbReference type="PIRSR" id="PIRSR610347-1"/>
    </source>
</evidence>
<feature type="compositionally biased region" description="Low complexity" evidence="11">
    <location>
        <begin position="165"/>
        <end position="180"/>
    </location>
</feature>
<dbReference type="EMBL" id="KQ474075">
    <property type="protein sequence ID" value="KPV77045.1"/>
    <property type="molecule type" value="Genomic_DNA"/>
</dbReference>
<dbReference type="OMA" id="FPPMDGQ"/>
<dbReference type="RefSeq" id="XP_018273094.1">
    <property type="nucleotide sequence ID" value="XM_018416125.1"/>
</dbReference>
<feature type="active site" description="Proton donor/acceptor" evidence="9">
    <location>
        <position position="526"/>
    </location>
</feature>
<evidence type="ECO:0000256" key="7">
    <source>
        <dbReference type="ARBA" id="ARBA00023204"/>
    </source>
</evidence>
<evidence type="ECO:0000256" key="2">
    <source>
        <dbReference type="ARBA" id="ARBA00010205"/>
    </source>
</evidence>
<evidence type="ECO:0000256" key="5">
    <source>
        <dbReference type="ARBA" id="ARBA00022801"/>
    </source>
</evidence>
<dbReference type="GO" id="GO:0017005">
    <property type="term" value="F:3'-tyrosyl-DNA phosphodiesterase activity"/>
    <property type="evidence" value="ECO:0007669"/>
    <property type="project" value="TreeGrafter"/>
</dbReference>
<feature type="binding site" evidence="10">
    <location>
        <position position="528"/>
    </location>
    <ligand>
        <name>substrate</name>
    </ligand>
</feature>
<dbReference type="GO" id="GO:0005634">
    <property type="term" value="C:nucleus"/>
    <property type="evidence" value="ECO:0007669"/>
    <property type="project" value="UniProtKB-SubCell"/>
</dbReference>
<dbReference type="Pfam" id="PF06087">
    <property type="entry name" value="Tyr-DNA_phospho"/>
    <property type="match status" value="1"/>
</dbReference>
<evidence type="ECO:0000256" key="8">
    <source>
        <dbReference type="ARBA" id="ARBA00023242"/>
    </source>
</evidence>
<keyword evidence="3" id="KW-0540">Nuclease</keyword>
<sequence length="625" mass="66881">MPPKRPIEVIQLDSDSDDDTRPAPPPPPQLGRDAGGSAAAGGRLDDDAREEQEEDAALALAIRLSLEEEARRTAAAGGSAAGGSAAGGATSTSSGGGIGAVSDRADLERQRLARQRARGDAAPPTVKVASTSWGPGGGGASAGRGGRVKTFADLLAPDDDDDDVAASSTSSTRPTTSTAPSHKHSHRFWRGAVKRVPSKFHPDRDSYSFADLIGSRSTLQAAVVSAYVSEPEWVVSHFGDETPLLLVQARLEGDSQPALAVCSLKPNTFRVVPKERLSGPYPGVMHTKLMIYYHDEYMRVVIPTANAVPYDWDTIDNALFVVDFPYAPSDVKDPFKNETHTQFSRSFLQVCFTLDIPKRFVQPASQYDFSASFDVRLVHSTQGKYVLARDEKKGGGLASLASAVQALGFAPGGTWELEATGSSIGRYTPAWLSQVLGACAGVLPSSYFGAGKGRTAPPQYPVPPTGQPVRLPIKIVFPTEDEITGSFNGAPGGGTLFCPVKTWDAKGFPQHLFHRGQSKRARVAAHTKILLGLQKWPAGAPEPKEHGGWMYLGSHNFTSAAWGRLENGSSGPTLAINNYELGVVLPIRAKSAAELEQKASDLVTFRRPLSRYSPGERPWQQERFL</sequence>
<dbReference type="GO" id="GO:0003697">
    <property type="term" value="F:single-stranded DNA binding"/>
    <property type="evidence" value="ECO:0007669"/>
    <property type="project" value="TreeGrafter"/>
</dbReference>
<dbReference type="Gene3D" id="3.30.870.10">
    <property type="entry name" value="Endonuclease Chain A"/>
    <property type="match status" value="2"/>
</dbReference>
<proteinExistence type="inferred from homology"/>
<dbReference type="Proteomes" id="UP000053890">
    <property type="component" value="Unassembled WGS sequence"/>
</dbReference>
<dbReference type="GO" id="GO:0003690">
    <property type="term" value="F:double-stranded DNA binding"/>
    <property type="evidence" value="ECO:0007669"/>
    <property type="project" value="TreeGrafter"/>
</dbReference>
<feature type="region of interest" description="Disordered" evidence="11">
    <location>
        <begin position="1"/>
        <end position="56"/>
    </location>
</feature>
<reference evidence="12 13" key="1">
    <citation type="journal article" date="2015" name="Front. Microbiol.">
        <title>Genome sequence of the plant growth promoting endophytic yeast Rhodotorula graminis WP1.</title>
        <authorList>
            <person name="Firrincieli A."/>
            <person name="Otillar R."/>
            <person name="Salamov A."/>
            <person name="Schmutz J."/>
            <person name="Khan Z."/>
            <person name="Redman R.S."/>
            <person name="Fleck N.D."/>
            <person name="Lindquist E."/>
            <person name="Grigoriev I.V."/>
            <person name="Doty S.L."/>
        </authorList>
    </citation>
    <scope>NUCLEOTIDE SEQUENCE [LARGE SCALE GENOMIC DNA]</scope>
    <source>
        <strain evidence="12 13">WP1</strain>
    </source>
</reference>
<keyword evidence="8" id="KW-0539">Nucleus</keyword>
<keyword evidence="4" id="KW-0227">DNA damage</keyword>
<keyword evidence="7" id="KW-0234">DNA repair</keyword>
<evidence type="ECO:0008006" key="14">
    <source>
        <dbReference type="Google" id="ProtNLM"/>
    </source>
</evidence>
<dbReference type="GeneID" id="28976573"/>
<feature type="region of interest" description="Disordered" evidence="11">
    <location>
        <begin position="70"/>
        <end position="187"/>
    </location>
</feature>
<feature type="compositionally biased region" description="Low complexity" evidence="11">
    <location>
        <begin position="30"/>
        <end position="42"/>
    </location>
</feature>
<dbReference type="GO" id="GO:0004527">
    <property type="term" value="F:exonuclease activity"/>
    <property type="evidence" value="ECO:0007669"/>
    <property type="project" value="UniProtKB-KW"/>
</dbReference>
<dbReference type="AlphaFoldDB" id="A0A194S9A0"/>
<protein>
    <recommendedName>
        <fullName evidence="14">PLD phosphodiesterase domain-containing protein</fullName>
    </recommendedName>
</protein>
<dbReference type="CDD" id="cd09123">
    <property type="entry name" value="PLDc_Tdp1_2"/>
    <property type="match status" value="1"/>
</dbReference>
<feature type="binding site" evidence="10">
    <location>
        <position position="288"/>
    </location>
    <ligand>
        <name>substrate</name>
    </ligand>
</feature>
<organism evidence="12 13">
    <name type="scientific">Rhodotorula graminis (strain WP1)</name>
    <dbReference type="NCBI Taxonomy" id="578459"/>
    <lineage>
        <taxon>Eukaryota</taxon>
        <taxon>Fungi</taxon>
        <taxon>Dikarya</taxon>
        <taxon>Basidiomycota</taxon>
        <taxon>Pucciniomycotina</taxon>
        <taxon>Microbotryomycetes</taxon>
        <taxon>Sporidiobolales</taxon>
        <taxon>Sporidiobolaceae</taxon>
        <taxon>Rhodotorula</taxon>
    </lineage>
</organism>
<dbReference type="CDD" id="cd09122">
    <property type="entry name" value="PLDc_Tdp1_1"/>
    <property type="match status" value="1"/>
</dbReference>
<evidence type="ECO:0000256" key="4">
    <source>
        <dbReference type="ARBA" id="ARBA00022763"/>
    </source>
</evidence>
<evidence type="ECO:0000313" key="13">
    <source>
        <dbReference type="Proteomes" id="UP000053890"/>
    </source>
</evidence>
<keyword evidence="6" id="KW-0269">Exonuclease</keyword>
<evidence type="ECO:0000256" key="1">
    <source>
        <dbReference type="ARBA" id="ARBA00004123"/>
    </source>
</evidence>
<feature type="active site" description="Nucleophile" evidence="9">
    <location>
        <position position="286"/>
    </location>
</feature>
<gene>
    <name evidence="12" type="ORF">RHOBADRAFT_52008</name>
</gene>
<accession>A0A194S9A0</accession>
<evidence type="ECO:0000256" key="3">
    <source>
        <dbReference type="ARBA" id="ARBA00022722"/>
    </source>
</evidence>
<dbReference type="GO" id="GO:0006281">
    <property type="term" value="P:DNA repair"/>
    <property type="evidence" value="ECO:0007669"/>
    <property type="project" value="UniProtKB-KW"/>
</dbReference>
<evidence type="ECO:0000313" key="12">
    <source>
        <dbReference type="EMBL" id="KPV77045.1"/>
    </source>
</evidence>
<dbReference type="InterPro" id="IPR003903">
    <property type="entry name" value="UIM_dom"/>
</dbReference>
<dbReference type="InterPro" id="IPR010347">
    <property type="entry name" value="Tdp1"/>
</dbReference>
<dbReference type="PANTHER" id="PTHR12415:SF0">
    <property type="entry name" value="TYROSYL-DNA PHOSPHODIESTERASE 1"/>
    <property type="match status" value="1"/>
</dbReference>
<dbReference type="STRING" id="578459.A0A194S9A0"/>
<name>A0A194S9A0_RHOGW</name>
<dbReference type="SUPFAM" id="SSF56024">
    <property type="entry name" value="Phospholipase D/nuclease"/>
    <property type="match status" value="2"/>
</dbReference>
<evidence type="ECO:0000256" key="10">
    <source>
        <dbReference type="PIRSR" id="PIRSR610347-2"/>
    </source>
</evidence>
<dbReference type="PANTHER" id="PTHR12415">
    <property type="entry name" value="TYROSYL-DNA PHOSPHODIESTERASE 1"/>
    <property type="match status" value="1"/>
</dbReference>
<evidence type="ECO:0000256" key="6">
    <source>
        <dbReference type="ARBA" id="ARBA00022839"/>
    </source>
</evidence>
<comment type="subcellular location">
    <subcellularLocation>
        <location evidence="1">Nucleus</location>
    </subcellularLocation>
</comment>
<evidence type="ECO:0000256" key="11">
    <source>
        <dbReference type="SAM" id="MobiDB-lite"/>
    </source>
</evidence>
<comment type="similarity">
    <text evidence="2">Belongs to the tyrosyl-DNA phosphodiesterase family.</text>
</comment>